<protein>
    <submittedName>
        <fullName evidence="1">Uncharacterized protein</fullName>
    </submittedName>
</protein>
<comment type="caution">
    <text evidence="1">The sequence shown here is derived from an EMBL/GenBank/DDBJ whole genome shotgun (WGS) entry which is preliminary data.</text>
</comment>
<reference evidence="1" key="1">
    <citation type="submission" date="2021-09" db="EMBL/GenBank/DDBJ databases">
        <title>The genome of Mauremys mutica provides insights into the evolution of semi-aquatic lifestyle.</title>
        <authorList>
            <person name="Gong S."/>
            <person name="Gao Y."/>
        </authorList>
    </citation>
    <scope>NUCLEOTIDE SEQUENCE</scope>
    <source>
        <strain evidence="1">MM-2020</strain>
        <tissue evidence="1">Muscle</tissue>
    </source>
</reference>
<sequence length="184" mass="21427">MSKTSSINCWISSTHPLPQRLHYQSMRLVLNLQRFCGRPWLPSFQPVNTPTENMFQQRILNFYFRTPPQIFHWSMRCRREAVSTNLALVIQTEIGNAWTYLDARHTGTLQPHSSFRISNYEALMAMYNYLNYSKWEELCYDLPETKKEQFQSLILEGHLLACRALQASLDSADTAARSIALLCS</sequence>
<name>A0A9D3XU02_9SAUR</name>
<dbReference type="AlphaFoldDB" id="A0A9D3XU02"/>
<dbReference type="Gene3D" id="1.10.287.3160">
    <property type="match status" value="1"/>
</dbReference>
<dbReference type="EMBL" id="JAHDVG010000463">
    <property type="protein sequence ID" value="KAH1186784.1"/>
    <property type="molecule type" value="Genomic_DNA"/>
</dbReference>
<evidence type="ECO:0000313" key="2">
    <source>
        <dbReference type="Proteomes" id="UP000827986"/>
    </source>
</evidence>
<dbReference type="Proteomes" id="UP000827986">
    <property type="component" value="Unassembled WGS sequence"/>
</dbReference>
<keyword evidence="2" id="KW-1185">Reference proteome</keyword>
<gene>
    <name evidence="1" type="ORF">KIL84_019533</name>
</gene>
<proteinExistence type="predicted"/>
<organism evidence="1 2">
    <name type="scientific">Mauremys mutica</name>
    <name type="common">yellowpond turtle</name>
    <dbReference type="NCBI Taxonomy" id="74926"/>
    <lineage>
        <taxon>Eukaryota</taxon>
        <taxon>Metazoa</taxon>
        <taxon>Chordata</taxon>
        <taxon>Craniata</taxon>
        <taxon>Vertebrata</taxon>
        <taxon>Euteleostomi</taxon>
        <taxon>Archelosauria</taxon>
        <taxon>Testudinata</taxon>
        <taxon>Testudines</taxon>
        <taxon>Cryptodira</taxon>
        <taxon>Durocryptodira</taxon>
        <taxon>Testudinoidea</taxon>
        <taxon>Geoemydidae</taxon>
        <taxon>Geoemydinae</taxon>
        <taxon>Mauremys</taxon>
    </lineage>
</organism>
<evidence type="ECO:0000313" key="1">
    <source>
        <dbReference type="EMBL" id="KAH1186784.1"/>
    </source>
</evidence>
<accession>A0A9D3XU02</accession>